<name>A0A1Q6DWP9_METT1</name>
<evidence type="ECO:0000256" key="7">
    <source>
        <dbReference type="ARBA" id="ARBA00023136"/>
    </source>
</evidence>
<dbReference type="EMBL" id="MSDW01000001">
    <property type="protein sequence ID" value="OKY78773.1"/>
    <property type="molecule type" value="Genomic_DNA"/>
</dbReference>
<evidence type="ECO:0000256" key="1">
    <source>
        <dbReference type="ARBA" id="ARBA00004651"/>
    </source>
</evidence>
<feature type="transmembrane region" description="Helical" evidence="8">
    <location>
        <begin position="134"/>
        <end position="157"/>
    </location>
</feature>
<dbReference type="PANTHER" id="PTHR34979:SF1">
    <property type="entry name" value="INNER MEMBRANE PROTEIN YGAZ"/>
    <property type="match status" value="1"/>
</dbReference>
<keyword evidence="7 8" id="KW-0472">Membrane</keyword>
<keyword evidence="4" id="KW-1003">Cell membrane</keyword>
<keyword evidence="5 8" id="KW-0812">Transmembrane</keyword>
<dbReference type="STRING" id="1903181.BTN85_1273"/>
<reference evidence="9" key="1">
    <citation type="submission" date="2016-12" db="EMBL/GenBank/DDBJ databases">
        <title>Discovery of methanogenic haloarchaea.</title>
        <authorList>
            <person name="Sorokin D.Y."/>
            <person name="Makarova K.S."/>
            <person name="Abbas B."/>
            <person name="Ferrer M."/>
            <person name="Golyshin P.N."/>
        </authorList>
    </citation>
    <scope>NUCLEOTIDE SEQUENCE [LARGE SCALE GENOMIC DNA]</scope>
    <source>
        <strain evidence="9">HMET1</strain>
    </source>
</reference>
<evidence type="ECO:0000313" key="10">
    <source>
        <dbReference type="Proteomes" id="UP000185744"/>
    </source>
</evidence>
<keyword evidence="6 8" id="KW-1133">Transmembrane helix</keyword>
<keyword evidence="10" id="KW-1185">Reference proteome</keyword>
<organism evidence="9 10">
    <name type="scientific">Methanohalarchaeum thermophilum</name>
    <dbReference type="NCBI Taxonomy" id="1903181"/>
    <lineage>
        <taxon>Archaea</taxon>
        <taxon>Methanobacteriati</taxon>
        <taxon>Methanobacteriota</taxon>
        <taxon>Methanonatronarchaeia</taxon>
        <taxon>Methanonatronarchaeales</taxon>
        <taxon>Methanonatronarchaeaceae</taxon>
        <taxon>Candidatus Methanohalarchaeum</taxon>
    </lineage>
</organism>
<gene>
    <name evidence="9" type="ORF">BTN85_1273</name>
</gene>
<dbReference type="InterPro" id="IPR011606">
    <property type="entry name" value="Brnchd-chn_aa_trnsp_permease"/>
</dbReference>
<dbReference type="Proteomes" id="UP000185744">
    <property type="component" value="Unassembled WGS sequence"/>
</dbReference>
<dbReference type="PANTHER" id="PTHR34979">
    <property type="entry name" value="INNER MEMBRANE PROTEIN YGAZ"/>
    <property type="match status" value="1"/>
</dbReference>
<dbReference type="AlphaFoldDB" id="A0A1Q6DWP9"/>
<proteinExistence type="inferred from homology"/>
<feature type="transmembrane region" description="Helical" evidence="8">
    <location>
        <begin position="20"/>
        <end position="42"/>
    </location>
</feature>
<comment type="similarity">
    <text evidence="2">Belongs to the AzlC family.</text>
</comment>
<comment type="caution">
    <text evidence="9">The sequence shown here is derived from an EMBL/GenBank/DDBJ whole genome shotgun (WGS) entry which is preliminary data.</text>
</comment>
<feature type="transmembrane region" description="Helical" evidence="8">
    <location>
        <begin position="166"/>
        <end position="185"/>
    </location>
</feature>
<keyword evidence="3" id="KW-0813">Transport</keyword>
<evidence type="ECO:0000256" key="8">
    <source>
        <dbReference type="SAM" id="Phobius"/>
    </source>
</evidence>
<comment type="subcellular location">
    <subcellularLocation>
        <location evidence="1">Cell membrane</location>
        <topology evidence="1">Multi-pass membrane protein</topology>
    </subcellularLocation>
</comment>
<accession>A0A1Q6DWP9</accession>
<evidence type="ECO:0000256" key="3">
    <source>
        <dbReference type="ARBA" id="ARBA00022448"/>
    </source>
</evidence>
<evidence type="ECO:0000256" key="5">
    <source>
        <dbReference type="ARBA" id="ARBA00022692"/>
    </source>
</evidence>
<evidence type="ECO:0000256" key="6">
    <source>
        <dbReference type="ARBA" id="ARBA00022989"/>
    </source>
</evidence>
<evidence type="ECO:0000313" key="9">
    <source>
        <dbReference type="EMBL" id="OKY78773.1"/>
    </source>
</evidence>
<evidence type="ECO:0000256" key="4">
    <source>
        <dbReference type="ARBA" id="ARBA00022475"/>
    </source>
</evidence>
<dbReference type="Pfam" id="PF03591">
    <property type="entry name" value="AzlC"/>
    <property type="match status" value="1"/>
</dbReference>
<evidence type="ECO:0000256" key="2">
    <source>
        <dbReference type="ARBA" id="ARBA00010735"/>
    </source>
</evidence>
<sequence>MNEKQKIQLNQFTEGCQNSIPILLGYLPIGLAFGVLANNAGISPVNSLLMSLLVFAGASQFIAIGLIEKGITTFSIILTTFLVNSRHILMSASLSPYFQKINSWKSSLLSFGITDETFALNSVELKEDQTKNHYYIAGVHLTAYIAWVSSTAIGAYLGNYVTNPNALGLNFALPAMFLALIIIQITDKNDITVAITSMITILTLLPYLGSELTLIVTTIFAATIGAVIKR</sequence>
<dbReference type="InParanoid" id="A0A1Q6DWP9"/>
<dbReference type="GO" id="GO:1903785">
    <property type="term" value="P:L-valine transmembrane transport"/>
    <property type="evidence" value="ECO:0007669"/>
    <property type="project" value="TreeGrafter"/>
</dbReference>
<dbReference type="GO" id="GO:0005886">
    <property type="term" value="C:plasma membrane"/>
    <property type="evidence" value="ECO:0007669"/>
    <property type="project" value="UniProtKB-SubCell"/>
</dbReference>
<feature type="transmembrane region" description="Helical" evidence="8">
    <location>
        <begin position="205"/>
        <end position="228"/>
    </location>
</feature>
<protein>
    <submittedName>
        <fullName evidence="9">Branched-chain amino acid permease involved in azaleucine resistance</fullName>
    </submittedName>
</protein>